<dbReference type="InterPro" id="IPR002142">
    <property type="entry name" value="Peptidase_S49"/>
</dbReference>
<dbReference type="Gene3D" id="6.20.330.10">
    <property type="match status" value="1"/>
</dbReference>
<organism evidence="6 7">
    <name type="scientific">Pelagivirga sediminicola</name>
    <dbReference type="NCBI Taxonomy" id="2170575"/>
    <lineage>
        <taxon>Bacteria</taxon>
        <taxon>Pseudomonadati</taxon>
        <taxon>Pseudomonadota</taxon>
        <taxon>Alphaproteobacteria</taxon>
        <taxon>Rhodobacterales</taxon>
        <taxon>Paracoccaceae</taxon>
        <taxon>Pelagivirga</taxon>
    </lineage>
</organism>
<keyword evidence="3" id="KW-0378">Hydrolase</keyword>
<evidence type="ECO:0000259" key="5">
    <source>
        <dbReference type="Pfam" id="PF01343"/>
    </source>
</evidence>
<dbReference type="EMBL" id="QCYH01000006">
    <property type="protein sequence ID" value="PVA09755.1"/>
    <property type="molecule type" value="Genomic_DNA"/>
</dbReference>
<dbReference type="Proteomes" id="UP000244446">
    <property type="component" value="Unassembled WGS sequence"/>
</dbReference>
<keyword evidence="7" id="KW-1185">Reference proteome</keyword>
<name>A0A2T7G5Q5_9RHOB</name>
<evidence type="ECO:0000256" key="4">
    <source>
        <dbReference type="ARBA" id="ARBA00022825"/>
    </source>
</evidence>
<comment type="caution">
    <text evidence="6">The sequence shown here is derived from an EMBL/GenBank/DDBJ whole genome shotgun (WGS) entry which is preliminary data.</text>
</comment>
<dbReference type="SUPFAM" id="SSF52096">
    <property type="entry name" value="ClpP/crotonase"/>
    <property type="match status" value="1"/>
</dbReference>
<comment type="similarity">
    <text evidence="1">Belongs to the peptidase S49 family.</text>
</comment>
<dbReference type="RefSeq" id="WP_108692379.1">
    <property type="nucleotide sequence ID" value="NZ_QCYH01000006.1"/>
</dbReference>
<dbReference type="Gene3D" id="3.90.226.10">
    <property type="entry name" value="2-enoyl-CoA Hydratase, Chain A, domain 1"/>
    <property type="match status" value="1"/>
</dbReference>
<dbReference type="InterPro" id="IPR047272">
    <property type="entry name" value="S49_SppA_C"/>
</dbReference>
<dbReference type="CDD" id="cd07023">
    <property type="entry name" value="S49_Sppa_N_C"/>
    <property type="match status" value="1"/>
</dbReference>
<dbReference type="GO" id="GO:0008236">
    <property type="term" value="F:serine-type peptidase activity"/>
    <property type="evidence" value="ECO:0007669"/>
    <property type="project" value="UniProtKB-KW"/>
</dbReference>
<feature type="domain" description="Peptidase S49" evidence="5">
    <location>
        <begin position="84"/>
        <end position="215"/>
    </location>
</feature>
<dbReference type="PANTHER" id="PTHR42987">
    <property type="entry name" value="PEPTIDASE S49"/>
    <property type="match status" value="1"/>
</dbReference>
<reference evidence="6 7" key="1">
    <citation type="submission" date="2018-04" db="EMBL/GenBank/DDBJ databases">
        <title>Pelagivirga bohaiensis gen. nov., sp. nov., a bacterium isolated from the Bohai Sea.</title>
        <authorList>
            <person name="Ji X."/>
        </authorList>
    </citation>
    <scope>NUCLEOTIDE SEQUENCE [LARGE SCALE GENOMIC DNA]</scope>
    <source>
        <strain evidence="6 7">BH-SD19</strain>
    </source>
</reference>
<evidence type="ECO:0000313" key="6">
    <source>
        <dbReference type="EMBL" id="PVA09755.1"/>
    </source>
</evidence>
<dbReference type="Pfam" id="PF01343">
    <property type="entry name" value="Peptidase_S49"/>
    <property type="match status" value="1"/>
</dbReference>
<keyword evidence="4" id="KW-0720">Serine protease</keyword>
<dbReference type="PANTHER" id="PTHR42987:SF8">
    <property type="entry name" value="PROTEINASE"/>
    <property type="match status" value="1"/>
</dbReference>
<protein>
    <submittedName>
        <fullName evidence="6">S49 family peptidase</fullName>
    </submittedName>
</protein>
<evidence type="ECO:0000313" key="7">
    <source>
        <dbReference type="Proteomes" id="UP000244446"/>
    </source>
</evidence>
<keyword evidence="2" id="KW-0645">Protease</keyword>
<dbReference type="AlphaFoldDB" id="A0A2T7G5Q5"/>
<evidence type="ECO:0000256" key="1">
    <source>
        <dbReference type="ARBA" id="ARBA00008683"/>
    </source>
</evidence>
<proteinExistence type="inferred from homology"/>
<evidence type="ECO:0000256" key="3">
    <source>
        <dbReference type="ARBA" id="ARBA00022801"/>
    </source>
</evidence>
<sequence length="270" mass="29445">MTKWSAFKSRLPFTKSHPRVAVVRLNGSIGTGRMALNDEALAPILDKAFRKGRPAAVALLINSPGGSPVQSSLIASRIRRLAEEKGIPVHAFVEDVAASGGYWLAASADDIWVDFGSIIGSIGVISAGFGLPVFLARQGIERRVHTSGKSKSTLDPFLPQKEEDVERLKDILEDLHSGFIAYVKERRGKVLADDPDLFTGEFWLGRRAVKLGLVDGEAHMVPKLKELYGKDVRLMRYGPKKGLLSRFGAAMAEDAMAAVETRAQYARFGL</sequence>
<dbReference type="OrthoDB" id="9764363at2"/>
<dbReference type="GO" id="GO:0006508">
    <property type="term" value="P:proteolysis"/>
    <property type="evidence" value="ECO:0007669"/>
    <property type="project" value="UniProtKB-KW"/>
</dbReference>
<evidence type="ECO:0000256" key="2">
    <source>
        <dbReference type="ARBA" id="ARBA00022670"/>
    </source>
</evidence>
<gene>
    <name evidence="6" type="ORF">DC366_11560</name>
</gene>
<dbReference type="InterPro" id="IPR029045">
    <property type="entry name" value="ClpP/crotonase-like_dom_sf"/>
</dbReference>
<accession>A0A2T7G5Q5</accession>